<feature type="region of interest" description="Disordered" evidence="1">
    <location>
        <begin position="99"/>
        <end position="144"/>
    </location>
</feature>
<evidence type="ECO:0000313" key="2">
    <source>
        <dbReference type="EMBL" id="GIG86925.1"/>
    </source>
</evidence>
<name>A0ABQ4DWT3_9ACTN</name>
<dbReference type="Pfam" id="PF14100">
    <property type="entry name" value="DUF6807"/>
    <property type="match status" value="1"/>
</dbReference>
<reference evidence="2 3" key="1">
    <citation type="submission" date="2021-01" db="EMBL/GenBank/DDBJ databases">
        <title>Whole genome shotgun sequence of Plantactinospora endophytica NBRC 110450.</title>
        <authorList>
            <person name="Komaki H."/>
            <person name="Tamura T."/>
        </authorList>
    </citation>
    <scope>NUCLEOTIDE SEQUENCE [LARGE SCALE GENOMIC DNA]</scope>
    <source>
        <strain evidence="2 3">NBRC 110450</strain>
    </source>
</reference>
<evidence type="ECO:0000313" key="3">
    <source>
        <dbReference type="Proteomes" id="UP000646749"/>
    </source>
</evidence>
<keyword evidence="3" id="KW-1185">Reference proteome</keyword>
<comment type="caution">
    <text evidence="2">The sequence shown here is derived from an EMBL/GenBank/DDBJ whole genome shotgun (WGS) entry which is preliminary data.</text>
</comment>
<sequence length="318" mass="34082">MGEDLTGVRLRVCGKTVAEYVLDDPHVDPRWGRRPYLHPVRTLAGVVVTDTLPEDHRWHLGVSIAMQDVSGTNLWGGRTYVRDAGYTWLDDHGQIVHDDWLPDGAGDGADPAENSPAENSPADTRPGDGGPDHNGPGDSGFGERLRWLDPAGATLLTERRRVVAEEVAGRPGAWLLDVGYTLTAPAHRDVVLGSPATNGRPGGAGYGGFFWRVAPGRHRTFTADGDGEDRVNGSTEPWLALVGESDGRPYTLVFAGLADGDHWFVRTGIYPGVCVALAFERTLPIPAGTAVARRHRIVVADGVLTRDEIVALGPVLTA</sequence>
<dbReference type="RefSeq" id="WP_203865535.1">
    <property type="nucleotide sequence ID" value="NZ_BONW01000006.1"/>
</dbReference>
<accession>A0ABQ4DWT3</accession>
<organism evidence="2 3">
    <name type="scientific">Plantactinospora endophytica</name>
    <dbReference type="NCBI Taxonomy" id="673535"/>
    <lineage>
        <taxon>Bacteria</taxon>
        <taxon>Bacillati</taxon>
        <taxon>Actinomycetota</taxon>
        <taxon>Actinomycetes</taxon>
        <taxon>Micromonosporales</taxon>
        <taxon>Micromonosporaceae</taxon>
        <taxon>Plantactinospora</taxon>
    </lineage>
</organism>
<gene>
    <name evidence="2" type="ORF">Pen02_18610</name>
</gene>
<protein>
    <recommendedName>
        <fullName evidence="4">Oxidoreductase</fullName>
    </recommendedName>
</protein>
<evidence type="ECO:0000256" key="1">
    <source>
        <dbReference type="SAM" id="MobiDB-lite"/>
    </source>
</evidence>
<dbReference type="Proteomes" id="UP000646749">
    <property type="component" value="Unassembled WGS sequence"/>
</dbReference>
<proteinExistence type="predicted"/>
<dbReference type="InterPro" id="IPR029475">
    <property type="entry name" value="DUF6807"/>
</dbReference>
<dbReference type="EMBL" id="BONW01000006">
    <property type="protein sequence ID" value="GIG86925.1"/>
    <property type="molecule type" value="Genomic_DNA"/>
</dbReference>
<evidence type="ECO:0008006" key="4">
    <source>
        <dbReference type="Google" id="ProtNLM"/>
    </source>
</evidence>